<dbReference type="PROSITE" id="PS51379">
    <property type="entry name" value="4FE4S_FER_2"/>
    <property type="match status" value="2"/>
</dbReference>
<dbReference type="InterPro" id="IPR050954">
    <property type="entry name" value="ET_IronSulfur_Cluster-Binding"/>
</dbReference>
<dbReference type="PROSITE" id="PS00198">
    <property type="entry name" value="4FE4S_FER_1"/>
    <property type="match status" value="1"/>
</dbReference>
<dbReference type="InterPro" id="IPR019546">
    <property type="entry name" value="TAT_signal_bac_arc"/>
</dbReference>
<dbReference type="PANTHER" id="PTHR43177:SF3">
    <property type="entry name" value="PROTEIN NRFC HOMOLOG"/>
    <property type="match status" value="1"/>
</dbReference>
<evidence type="ECO:0000313" key="7">
    <source>
        <dbReference type="EMBL" id="VFK42230.1"/>
    </source>
</evidence>
<evidence type="ECO:0000256" key="3">
    <source>
        <dbReference type="ARBA" id="ARBA00022729"/>
    </source>
</evidence>
<dbReference type="EMBL" id="CAADFT010000017">
    <property type="protein sequence ID" value="VFK42230.1"/>
    <property type="molecule type" value="Genomic_DNA"/>
</dbReference>
<evidence type="ECO:0000259" key="6">
    <source>
        <dbReference type="PROSITE" id="PS51379"/>
    </source>
</evidence>
<dbReference type="CDD" id="cd10551">
    <property type="entry name" value="PsrB"/>
    <property type="match status" value="1"/>
</dbReference>
<organism evidence="7">
    <name type="scientific">Candidatus Kentrum sp. TC</name>
    <dbReference type="NCBI Taxonomy" id="2126339"/>
    <lineage>
        <taxon>Bacteria</taxon>
        <taxon>Pseudomonadati</taxon>
        <taxon>Pseudomonadota</taxon>
        <taxon>Gammaproteobacteria</taxon>
        <taxon>Candidatus Kentrum</taxon>
    </lineage>
</organism>
<evidence type="ECO:0000256" key="4">
    <source>
        <dbReference type="ARBA" id="ARBA00023004"/>
    </source>
</evidence>
<keyword evidence="2" id="KW-0479">Metal-binding</keyword>
<reference evidence="7" key="1">
    <citation type="submission" date="2019-02" db="EMBL/GenBank/DDBJ databases">
        <authorList>
            <person name="Gruber-Vodicka R. H."/>
            <person name="Seah K. B. B."/>
        </authorList>
    </citation>
    <scope>NUCLEOTIDE SEQUENCE</scope>
    <source>
        <strain evidence="7">BECK_BZ125</strain>
    </source>
</reference>
<dbReference type="Gene3D" id="3.30.70.20">
    <property type="match status" value="2"/>
</dbReference>
<accession>A0A450YL17</accession>
<dbReference type="GO" id="GO:0046872">
    <property type="term" value="F:metal ion binding"/>
    <property type="evidence" value="ECO:0007669"/>
    <property type="project" value="UniProtKB-KW"/>
</dbReference>
<dbReference type="InterPro" id="IPR017900">
    <property type="entry name" value="4Fe4S_Fe_S_CS"/>
</dbReference>
<feature type="domain" description="4Fe-4S ferredoxin-type" evidence="6">
    <location>
        <begin position="41"/>
        <end position="72"/>
    </location>
</feature>
<dbReference type="SUPFAM" id="SSF54862">
    <property type="entry name" value="4Fe-4S ferredoxins"/>
    <property type="match status" value="1"/>
</dbReference>
<dbReference type="InterPro" id="IPR006311">
    <property type="entry name" value="TAT_signal"/>
</dbReference>
<dbReference type="GO" id="GO:0051539">
    <property type="term" value="F:4 iron, 4 sulfur cluster binding"/>
    <property type="evidence" value="ECO:0007669"/>
    <property type="project" value="UniProtKB-KW"/>
</dbReference>
<keyword evidence="3" id="KW-0732">Signal</keyword>
<gene>
    <name evidence="7" type="ORF">BECKTC1821E_GA0114239_101742</name>
</gene>
<feature type="domain" description="4Fe-4S ferredoxin-type" evidence="6">
    <location>
        <begin position="123"/>
        <end position="152"/>
    </location>
</feature>
<dbReference type="Pfam" id="PF13247">
    <property type="entry name" value="Fer4_11"/>
    <property type="match status" value="1"/>
</dbReference>
<name>A0A450YL17_9GAMM</name>
<dbReference type="InterPro" id="IPR017896">
    <property type="entry name" value="4Fe4S_Fe-S-bd"/>
</dbReference>
<evidence type="ECO:0000256" key="1">
    <source>
        <dbReference type="ARBA" id="ARBA00022485"/>
    </source>
</evidence>
<proteinExistence type="predicted"/>
<dbReference type="NCBIfam" id="TIGR01409">
    <property type="entry name" value="TAT_signal_seq"/>
    <property type="match status" value="1"/>
</dbReference>
<dbReference type="PANTHER" id="PTHR43177">
    <property type="entry name" value="PROTEIN NRFC"/>
    <property type="match status" value="1"/>
</dbReference>
<dbReference type="NCBIfam" id="NF045797">
    <property type="entry name" value="DsrO"/>
    <property type="match status" value="1"/>
</dbReference>
<evidence type="ECO:0000256" key="5">
    <source>
        <dbReference type="ARBA" id="ARBA00023014"/>
    </source>
</evidence>
<dbReference type="PROSITE" id="PS51318">
    <property type="entry name" value="TAT"/>
    <property type="match status" value="1"/>
</dbReference>
<dbReference type="InterPro" id="IPR054822">
    <property type="entry name" value="DsrO-like"/>
</dbReference>
<evidence type="ECO:0000256" key="2">
    <source>
        <dbReference type="ARBA" id="ARBA00022723"/>
    </source>
</evidence>
<keyword evidence="4" id="KW-0408">Iron</keyword>
<sequence>MNRRGFLGGLGLAVVVVAPGAALLSSARATAISQEGRIRRWGMLIDVNRCADNCDECITACKEENGLVSHNRPETDVHWIRKVTVRDLRFGKSSSLPLMCQHCQYPPCVDVCPTGASFQRTDGVVLVDRHICIGCRYCMMSCPYKARSFVHEPVSNQKPHAPRGKGTVEACTLCVHKIDSGGMPACVDACAAKGHKAMVFGDLEDPDSELSRKLGEYPGVELRGDMRLKPNVRYFGV</sequence>
<protein>
    <submittedName>
        <fullName evidence="7">Prokaryotic molybdopterin-containing oxidoreductase family, iron-sulfur binding subunit</fullName>
    </submittedName>
</protein>
<keyword evidence="5" id="KW-0411">Iron-sulfur</keyword>
<dbReference type="AlphaFoldDB" id="A0A450YL17"/>
<keyword evidence="1" id="KW-0004">4Fe-4S</keyword>